<proteinExistence type="inferred from homology"/>
<evidence type="ECO:0000313" key="7">
    <source>
        <dbReference type="EMBL" id="RAS71829.1"/>
    </source>
</evidence>
<sequence>MRCMYDMIIVGGDLTGLSAAKAFHEREEGARVLILAQSAEEAYTENNMIDTEIYARKNTVEQNLVKQGHEELYRFCDQHSIPYKKCGKLIVAKDEKEVELLHFLQKNNEDSTVLSQEELFEQEPFALGVGALYIPSAGIVDYKKVSLALLQEVKESGAEIRYDEKVKSIVEGKKSIVVETNNGAYYSKKYINCEESQSDKVAKLSDYYTDIEKFPLQRQYYAVEEAKLQHIVSPVPSALAPFLNIYVAPTFNGGMEVGSSINENHDKGNIKEFISNISSIRKASSYKGMIGTYKKAMKDVGSEEYFLEQVQTVIPSISREDLIPRFTEQDQAVITTDGQFREGFFFINGECSAHVVQIPYYGKKASFAIGQYLVNQVYEPTLLS</sequence>
<comment type="similarity">
    <text evidence="5">Belongs to the L2HGDH family.</text>
</comment>
<keyword evidence="4" id="KW-0560">Oxidoreductase</keyword>
<dbReference type="PANTHER" id="PTHR43104">
    <property type="entry name" value="L-2-HYDROXYGLUTARATE DEHYDROGENASE, MITOCHONDRIAL"/>
    <property type="match status" value="1"/>
</dbReference>
<accession>A0AAX1Q1N6</accession>
<keyword evidence="2" id="KW-0285">Flavoprotein</keyword>
<evidence type="ECO:0000256" key="2">
    <source>
        <dbReference type="ARBA" id="ARBA00022630"/>
    </source>
</evidence>
<comment type="caution">
    <text evidence="7">The sequence shown here is derived from an EMBL/GenBank/DDBJ whole genome shotgun (WGS) entry which is preliminary data.</text>
</comment>
<dbReference type="Pfam" id="PF01266">
    <property type="entry name" value="DAO"/>
    <property type="match status" value="1"/>
</dbReference>
<dbReference type="EMBL" id="LVYK01000059">
    <property type="protein sequence ID" value="RAS71829.1"/>
    <property type="molecule type" value="Genomic_DNA"/>
</dbReference>
<feature type="domain" description="FAD dependent oxidoreductase" evidence="6">
    <location>
        <begin position="6"/>
        <end position="363"/>
    </location>
</feature>
<organism evidence="7 8">
    <name type="scientific">Priestia endophytica</name>
    <dbReference type="NCBI Taxonomy" id="135735"/>
    <lineage>
        <taxon>Bacteria</taxon>
        <taxon>Bacillati</taxon>
        <taxon>Bacillota</taxon>
        <taxon>Bacilli</taxon>
        <taxon>Bacillales</taxon>
        <taxon>Bacillaceae</taxon>
        <taxon>Priestia</taxon>
    </lineage>
</organism>
<gene>
    <name evidence="7" type="ORF">A3864_22355</name>
</gene>
<evidence type="ECO:0000256" key="4">
    <source>
        <dbReference type="ARBA" id="ARBA00023002"/>
    </source>
</evidence>
<protein>
    <recommendedName>
        <fullName evidence="6">FAD dependent oxidoreductase domain-containing protein</fullName>
    </recommendedName>
</protein>
<evidence type="ECO:0000256" key="5">
    <source>
        <dbReference type="ARBA" id="ARBA00037941"/>
    </source>
</evidence>
<dbReference type="InterPro" id="IPR036188">
    <property type="entry name" value="FAD/NAD-bd_sf"/>
</dbReference>
<evidence type="ECO:0000313" key="8">
    <source>
        <dbReference type="Proteomes" id="UP000250174"/>
    </source>
</evidence>
<comment type="cofactor">
    <cofactor evidence="1">
        <name>FAD</name>
        <dbReference type="ChEBI" id="CHEBI:57692"/>
    </cofactor>
</comment>
<dbReference type="GO" id="GO:0047545">
    <property type="term" value="F:(S)-2-hydroxyglutarate dehydrogenase activity"/>
    <property type="evidence" value="ECO:0007669"/>
    <property type="project" value="TreeGrafter"/>
</dbReference>
<dbReference type="SUPFAM" id="SSF51905">
    <property type="entry name" value="FAD/NAD(P)-binding domain"/>
    <property type="match status" value="1"/>
</dbReference>
<dbReference type="InterPro" id="IPR006076">
    <property type="entry name" value="FAD-dep_OxRdtase"/>
</dbReference>
<dbReference type="Gene3D" id="3.50.50.60">
    <property type="entry name" value="FAD/NAD(P)-binding domain"/>
    <property type="match status" value="1"/>
</dbReference>
<dbReference type="AlphaFoldDB" id="A0AAX1Q1N6"/>
<evidence type="ECO:0000256" key="1">
    <source>
        <dbReference type="ARBA" id="ARBA00001974"/>
    </source>
</evidence>
<name>A0AAX1Q1N6_9BACI</name>
<dbReference type="Proteomes" id="UP000250174">
    <property type="component" value="Unassembled WGS sequence"/>
</dbReference>
<reference evidence="7 8" key="1">
    <citation type="submission" date="2016-03" db="EMBL/GenBank/DDBJ databases">
        <title>Comparison of Bacillus endophyticus and B. anthracis characteristics using whole genome sequence analysis and microbiological techniques.</title>
        <authorList>
            <person name="Lekota K.E."/>
            <person name="Mafofo J."/>
            <person name="Rees J."/>
            <person name="Muchadeyi F.C."/>
            <person name="Madoroba E."/>
            <person name="Van Heerden H."/>
        </authorList>
    </citation>
    <scope>NUCLEOTIDE SEQUENCE [LARGE SCALE GENOMIC DNA]</scope>
    <source>
        <strain evidence="7 8">3631_10C</strain>
    </source>
</reference>
<keyword evidence="3" id="KW-0274">FAD</keyword>
<dbReference type="PANTHER" id="PTHR43104:SF2">
    <property type="entry name" value="L-2-HYDROXYGLUTARATE DEHYDROGENASE, MITOCHONDRIAL"/>
    <property type="match status" value="1"/>
</dbReference>
<evidence type="ECO:0000259" key="6">
    <source>
        <dbReference type="Pfam" id="PF01266"/>
    </source>
</evidence>
<dbReference type="Gene3D" id="3.30.9.10">
    <property type="entry name" value="D-Amino Acid Oxidase, subunit A, domain 2"/>
    <property type="match status" value="1"/>
</dbReference>
<evidence type="ECO:0000256" key="3">
    <source>
        <dbReference type="ARBA" id="ARBA00022827"/>
    </source>
</evidence>